<proteinExistence type="predicted"/>
<keyword evidence="2" id="KW-1185">Reference proteome</keyword>
<reference evidence="1 2" key="1">
    <citation type="submission" date="2019-03" db="EMBL/GenBank/DDBJ databases">
        <title>First draft genome of Liparis tanakae, snailfish: a comprehensive survey of snailfish specific genes.</title>
        <authorList>
            <person name="Kim W."/>
            <person name="Song I."/>
            <person name="Jeong J.-H."/>
            <person name="Kim D."/>
            <person name="Kim S."/>
            <person name="Ryu S."/>
            <person name="Song J.Y."/>
            <person name="Lee S.K."/>
        </authorList>
    </citation>
    <scope>NUCLEOTIDE SEQUENCE [LARGE SCALE GENOMIC DNA]</scope>
    <source>
        <tissue evidence="1">Muscle</tissue>
    </source>
</reference>
<evidence type="ECO:0000313" key="2">
    <source>
        <dbReference type="Proteomes" id="UP000314294"/>
    </source>
</evidence>
<name>A0A4Z2HHW3_9TELE</name>
<comment type="caution">
    <text evidence="1">The sequence shown here is derived from an EMBL/GenBank/DDBJ whole genome shotgun (WGS) entry which is preliminary data.</text>
</comment>
<dbReference type="EMBL" id="SRLO01000251">
    <property type="protein sequence ID" value="TNN64533.1"/>
    <property type="molecule type" value="Genomic_DNA"/>
</dbReference>
<evidence type="ECO:0000313" key="1">
    <source>
        <dbReference type="EMBL" id="TNN64533.1"/>
    </source>
</evidence>
<gene>
    <name evidence="1" type="ORF">EYF80_025281</name>
</gene>
<accession>A0A4Z2HHW3</accession>
<protein>
    <submittedName>
        <fullName evidence="1">Uncharacterized protein</fullName>
    </submittedName>
</protein>
<sequence length="299" mass="33610">MATSRPSRSWCWMTNARTGHWKFLSPLLREPCDEISRDSSGDGCRSREEPTSVQGRQAGRCYRRCHAFLLGRRQPILLGPSSDTPSLRLGSSWECSGRGGWWHSMLGSAALLSDSRNKAFARITWWASMVGSARGVFTCRGFFLDCFTWWRRCRDWSTPRSQCVGEQPRVLPVQRRHTPRREGATFSLAVVCFSLSSRPNRRRSGRCCCSPGLQRSGRNLKPRDAEEGGEEVHRLYGTRVPNAPKRPRTMALDPGLGKIMFCVAALMVAREMSSQNDTRCCSVNGKMDLALITGWDAVS</sequence>
<dbReference type="AlphaFoldDB" id="A0A4Z2HHW3"/>
<organism evidence="1 2">
    <name type="scientific">Liparis tanakae</name>
    <name type="common">Tanaka's snailfish</name>
    <dbReference type="NCBI Taxonomy" id="230148"/>
    <lineage>
        <taxon>Eukaryota</taxon>
        <taxon>Metazoa</taxon>
        <taxon>Chordata</taxon>
        <taxon>Craniata</taxon>
        <taxon>Vertebrata</taxon>
        <taxon>Euteleostomi</taxon>
        <taxon>Actinopterygii</taxon>
        <taxon>Neopterygii</taxon>
        <taxon>Teleostei</taxon>
        <taxon>Neoteleostei</taxon>
        <taxon>Acanthomorphata</taxon>
        <taxon>Eupercaria</taxon>
        <taxon>Perciformes</taxon>
        <taxon>Cottioidei</taxon>
        <taxon>Cottales</taxon>
        <taxon>Liparidae</taxon>
        <taxon>Liparis</taxon>
    </lineage>
</organism>
<dbReference type="Proteomes" id="UP000314294">
    <property type="component" value="Unassembled WGS sequence"/>
</dbReference>